<keyword evidence="1" id="KW-1133">Transmembrane helix</keyword>
<dbReference type="AlphaFoldDB" id="A0A8J5V4X6"/>
<reference evidence="2" key="1">
    <citation type="journal article" date="2021" name="bioRxiv">
        <title>Whole Genome Assembly and Annotation of Northern Wild Rice, Zizania palustris L., Supports a Whole Genome Duplication in the Zizania Genus.</title>
        <authorList>
            <person name="Haas M."/>
            <person name="Kono T."/>
            <person name="Macchietto M."/>
            <person name="Millas R."/>
            <person name="McGilp L."/>
            <person name="Shao M."/>
            <person name="Duquette J."/>
            <person name="Hirsch C.N."/>
            <person name="Kimball J."/>
        </authorList>
    </citation>
    <scope>NUCLEOTIDE SEQUENCE</scope>
    <source>
        <tissue evidence="2">Fresh leaf tissue</tissue>
    </source>
</reference>
<name>A0A8J5V4X6_ZIZPA</name>
<dbReference type="Proteomes" id="UP000729402">
    <property type="component" value="Unassembled WGS sequence"/>
</dbReference>
<evidence type="ECO:0000313" key="3">
    <source>
        <dbReference type="Proteomes" id="UP000729402"/>
    </source>
</evidence>
<keyword evidence="1" id="KW-0472">Membrane</keyword>
<dbReference type="EMBL" id="JAAALK010000290">
    <property type="protein sequence ID" value="KAG8047491.1"/>
    <property type="molecule type" value="Genomic_DNA"/>
</dbReference>
<organism evidence="2 3">
    <name type="scientific">Zizania palustris</name>
    <name type="common">Northern wild rice</name>
    <dbReference type="NCBI Taxonomy" id="103762"/>
    <lineage>
        <taxon>Eukaryota</taxon>
        <taxon>Viridiplantae</taxon>
        <taxon>Streptophyta</taxon>
        <taxon>Embryophyta</taxon>
        <taxon>Tracheophyta</taxon>
        <taxon>Spermatophyta</taxon>
        <taxon>Magnoliopsida</taxon>
        <taxon>Liliopsida</taxon>
        <taxon>Poales</taxon>
        <taxon>Poaceae</taxon>
        <taxon>BOP clade</taxon>
        <taxon>Oryzoideae</taxon>
        <taxon>Oryzeae</taxon>
        <taxon>Zizaniinae</taxon>
        <taxon>Zizania</taxon>
    </lineage>
</organism>
<comment type="caution">
    <text evidence="2">The sequence shown here is derived from an EMBL/GenBank/DDBJ whole genome shotgun (WGS) entry which is preliminary data.</text>
</comment>
<reference evidence="2" key="2">
    <citation type="submission" date="2021-02" db="EMBL/GenBank/DDBJ databases">
        <authorList>
            <person name="Kimball J.A."/>
            <person name="Haas M.W."/>
            <person name="Macchietto M."/>
            <person name="Kono T."/>
            <person name="Duquette J."/>
            <person name="Shao M."/>
        </authorList>
    </citation>
    <scope>NUCLEOTIDE SEQUENCE</scope>
    <source>
        <tissue evidence="2">Fresh leaf tissue</tissue>
    </source>
</reference>
<evidence type="ECO:0000313" key="2">
    <source>
        <dbReference type="EMBL" id="KAG8047491.1"/>
    </source>
</evidence>
<proteinExistence type="predicted"/>
<keyword evidence="1" id="KW-0812">Transmembrane</keyword>
<keyword evidence="3" id="KW-1185">Reference proteome</keyword>
<protein>
    <submittedName>
        <fullName evidence="2">Uncharacterized protein</fullName>
    </submittedName>
</protein>
<gene>
    <name evidence="2" type="ORF">GUJ93_ZPchr0008g13355</name>
</gene>
<accession>A0A8J5V4X6</accession>
<evidence type="ECO:0000256" key="1">
    <source>
        <dbReference type="SAM" id="Phobius"/>
    </source>
</evidence>
<feature type="transmembrane region" description="Helical" evidence="1">
    <location>
        <begin position="12"/>
        <end position="29"/>
    </location>
</feature>
<sequence length="110" mass="11665">MFGKHSSFSFEIFFIWPCCLSFSSLIAITDRSSGHTYFYHGCPSTDGSSVFSGSVSSTLLDVASLYAVFDVDAIDDDPADTSPVVVAGDVATAASVKADVPEDVTYEDPC</sequence>